<feature type="domain" description="Glycosyl transferase family 1" evidence="2">
    <location>
        <begin position="190"/>
        <end position="336"/>
    </location>
</feature>
<dbReference type="Pfam" id="PF00534">
    <property type="entry name" value="Glycos_transf_1"/>
    <property type="match status" value="1"/>
</dbReference>
<dbReference type="InterPro" id="IPR001296">
    <property type="entry name" value="Glyco_trans_1"/>
</dbReference>
<sequence>MRRVSFNGKFFSGARTGVYRVALELIRGVDEVITAEPRGDRPEFNLVHPRDARDMPELNGIPRREAGVLTWQPWEQLELPWRCRDDLLVNLCNLAPLAAPRSITMIHDAQVFLSPQSYSPAFRTWYQFALPQIGARSQFILTVSEYSKAMLVRFGIAEPDRIRVLHNGVDHLARAPADPHVVARLGLEPGRFVVALANTQKHKNIARLFEVFRRPDFAKAQLVLVGAAQPSDFDAAGWAPPANVTFAGRVSDAELRALFESAAAMALPSTTEGFGLPPVEAMYLGCPAVVSTAGAIPEACGDGALYADTEDTEAWAQALLQLIEDPAARAEAAARGQAHARQKTWRRSSAQLLDWLVEAAA</sequence>
<feature type="domain" description="Glycosyltransferase subfamily 4-like N-terminal" evidence="3">
    <location>
        <begin position="12"/>
        <end position="170"/>
    </location>
</feature>
<evidence type="ECO:0000313" key="5">
    <source>
        <dbReference type="Proteomes" id="UP000249842"/>
    </source>
</evidence>
<dbReference type="SUPFAM" id="SSF53756">
    <property type="entry name" value="UDP-Glycosyltransferase/glycogen phosphorylase"/>
    <property type="match status" value="1"/>
</dbReference>
<accession>A0A328B060</accession>
<dbReference type="EMBL" id="QFYP01000001">
    <property type="protein sequence ID" value="RAK60772.1"/>
    <property type="molecule type" value="Genomic_DNA"/>
</dbReference>
<evidence type="ECO:0000313" key="4">
    <source>
        <dbReference type="EMBL" id="RAK60772.1"/>
    </source>
</evidence>
<reference evidence="5" key="1">
    <citation type="submission" date="2018-05" db="EMBL/GenBank/DDBJ databases">
        <authorList>
            <person name="Li X."/>
        </authorList>
    </citation>
    <scope>NUCLEOTIDE SEQUENCE [LARGE SCALE GENOMIC DNA]</scope>
    <source>
        <strain evidence="5">HKS-05</strain>
    </source>
</reference>
<name>A0A328B060_9CAUL</name>
<protein>
    <submittedName>
        <fullName evidence="4">Glycosyltransferase family 1 protein</fullName>
    </submittedName>
</protein>
<evidence type="ECO:0000259" key="3">
    <source>
        <dbReference type="Pfam" id="PF13439"/>
    </source>
</evidence>
<comment type="caution">
    <text evidence="4">The sequence shown here is derived from an EMBL/GenBank/DDBJ whole genome shotgun (WGS) entry which is preliminary data.</text>
</comment>
<dbReference type="OrthoDB" id="9801609at2"/>
<evidence type="ECO:0000259" key="2">
    <source>
        <dbReference type="Pfam" id="PF00534"/>
    </source>
</evidence>
<gene>
    <name evidence="4" type="ORF">DJ021_13625</name>
</gene>
<dbReference type="PANTHER" id="PTHR46401:SF2">
    <property type="entry name" value="GLYCOSYLTRANSFERASE WBBK-RELATED"/>
    <property type="match status" value="1"/>
</dbReference>
<proteinExistence type="predicted"/>
<dbReference type="PANTHER" id="PTHR46401">
    <property type="entry name" value="GLYCOSYLTRANSFERASE WBBK-RELATED"/>
    <property type="match status" value="1"/>
</dbReference>
<dbReference type="RefSeq" id="WP_111458064.1">
    <property type="nucleotide sequence ID" value="NZ_QFYP01000001.1"/>
</dbReference>
<keyword evidence="1 4" id="KW-0808">Transferase</keyword>
<dbReference type="AlphaFoldDB" id="A0A328B060"/>
<dbReference type="Pfam" id="PF13439">
    <property type="entry name" value="Glyco_transf_4"/>
    <property type="match status" value="1"/>
</dbReference>
<evidence type="ECO:0000256" key="1">
    <source>
        <dbReference type="ARBA" id="ARBA00022679"/>
    </source>
</evidence>
<dbReference type="InterPro" id="IPR028098">
    <property type="entry name" value="Glyco_trans_4-like_N"/>
</dbReference>
<dbReference type="GO" id="GO:0009103">
    <property type="term" value="P:lipopolysaccharide biosynthetic process"/>
    <property type="evidence" value="ECO:0007669"/>
    <property type="project" value="TreeGrafter"/>
</dbReference>
<organism evidence="4 5">
    <name type="scientific">Phenylobacterium hankyongense</name>
    <dbReference type="NCBI Taxonomy" id="1813876"/>
    <lineage>
        <taxon>Bacteria</taxon>
        <taxon>Pseudomonadati</taxon>
        <taxon>Pseudomonadota</taxon>
        <taxon>Alphaproteobacteria</taxon>
        <taxon>Caulobacterales</taxon>
        <taxon>Caulobacteraceae</taxon>
        <taxon>Phenylobacterium</taxon>
    </lineage>
</organism>
<dbReference type="GO" id="GO:0016757">
    <property type="term" value="F:glycosyltransferase activity"/>
    <property type="evidence" value="ECO:0007669"/>
    <property type="project" value="InterPro"/>
</dbReference>
<keyword evidence="5" id="KW-1185">Reference proteome</keyword>
<dbReference type="CDD" id="cd03809">
    <property type="entry name" value="GT4_MtfB-like"/>
    <property type="match status" value="1"/>
</dbReference>
<dbReference type="Proteomes" id="UP000249842">
    <property type="component" value="Unassembled WGS sequence"/>
</dbReference>
<dbReference type="Gene3D" id="3.40.50.2000">
    <property type="entry name" value="Glycogen Phosphorylase B"/>
    <property type="match status" value="2"/>
</dbReference>